<reference evidence="5 6" key="1">
    <citation type="submission" date="2023-09" db="EMBL/GenBank/DDBJ databases">
        <title>Nesidiocoris tenuis whole genome shotgun sequence.</title>
        <authorList>
            <person name="Shibata T."/>
            <person name="Shimoda M."/>
            <person name="Kobayashi T."/>
            <person name="Uehara T."/>
        </authorList>
    </citation>
    <scope>NUCLEOTIDE SEQUENCE [LARGE SCALE GENOMIC DNA]</scope>
    <source>
        <strain evidence="5 6">Japan</strain>
    </source>
</reference>
<feature type="compositionally biased region" description="Polar residues" evidence="3">
    <location>
        <begin position="443"/>
        <end position="456"/>
    </location>
</feature>
<feature type="compositionally biased region" description="Basic residues" evidence="3">
    <location>
        <begin position="259"/>
        <end position="269"/>
    </location>
</feature>
<keyword evidence="6" id="KW-1185">Reference proteome</keyword>
<evidence type="ECO:0000259" key="4">
    <source>
        <dbReference type="SMART" id="SM01141"/>
    </source>
</evidence>
<feature type="domain" description="Suppressor of white apricot N-terminal" evidence="4">
    <location>
        <begin position="39"/>
        <end position="168"/>
    </location>
</feature>
<gene>
    <name evidence="5" type="ORF">NTJ_13447</name>
</gene>
<feature type="compositionally biased region" description="Basic residues" evidence="3">
    <location>
        <begin position="335"/>
        <end position="350"/>
    </location>
</feature>
<dbReference type="InterPro" id="IPR040397">
    <property type="entry name" value="SWAP"/>
</dbReference>
<dbReference type="InterPro" id="IPR019147">
    <property type="entry name" value="SWAP_N_domain"/>
</dbReference>
<sequence length="456" mass="52027">MWHEVRKQEKRIRCMIVDYKRRAERRKDYYDKIKADPTQFLQIHGRPCKIHLDPSVAMAGDSPAIMMSWQGSSDVVIDRFDVRAHLDYMQDYNGDEDESLSYEDRHINYERYRILVQNDFLGVSEEKFLHQLNLEEQFGVLTRVPEVPIEGKKKVPGAAIGFNYDDPTAPVSEAAVGTDQATGEDEDVEEDEDSDIDFDVCVDVNKVTTDQAHELNSSALPYGMESNDFFSFLTKDREEADNLRIAKELEEEKAMYSGRKSRRERRAYREKKLAGRIISPPSYASRKSPTYCDYTREGTRSRSRSDSPVNAGKITYITSYGGEEQPTSQMPPSPKLKHTSKSKRHSRSRSRSPNSASRRRRSRSRSLRSSHRRSPKRMSRSKKTPEAASSELQTLAPPPPSTKYYGRRGQSSSSELSISEDETESNNKDNSNNSVKKVVPTVGNPSPRNKVSKNNS</sequence>
<keyword evidence="2" id="KW-0508">mRNA splicing</keyword>
<name>A0ABN7B8D2_9HEMI</name>
<dbReference type="PANTHER" id="PTHR13161">
    <property type="entry name" value="SPLICING FACTOR SUPPRESSOR OF WHITE APRICOT"/>
    <property type="match status" value="1"/>
</dbReference>
<evidence type="ECO:0000256" key="3">
    <source>
        <dbReference type="SAM" id="MobiDB-lite"/>
    </source>
</evidence>
<feature type="region of interest" description="Disordered" evidence="3">
    <location>
        <begin position="278"/>
        <end position="456"/>
    </location>
</feature>
<dbReference type="EMBL" id="AP028920">
    <property type="protein sequence ID" value="BET00631.1"/>
    <property type="molecule type" value="Genomic_DNA"/>
</dbReference>
<evidence type="ECO:0000313" key="6">
    <source>
        <dbReference type="Proteomes" id="UP001307889"/>
    </source>
</evidence>
<dbReference type="Pfam" id="PF09750">
    <property type="entry name" value="DRY_EERY"/>
    <property type="match status" value="1"/>
</dbReference>
<evidence type="ECO:0000313" key="5">
    <source>
        <dbReference type="EMBL" id="BET00631.1"/>
    </source>
</evidence>
<feature type="compositionally biased region" description="Basic residues" evidence="3">
    <location>
        <begin position="357"/>
        <end position="382"/>
    </location>
</feature>
<dbReference type="Proteomes" id="UP001307889">
    <property type="component" value="Chromosome 12"/>
</dbReference>
<accession>A0ABN7B8D2</accession>
<proteinExistence type="predicted"/>
<keyword evidence="1" id="KW-0507">mRNA processing</keyword>
<evidence type="ECO:0000256" key="2">
    <source>
        <dbReference type="ARBA" id="ARBA00023187"/>
    </source>
</evidence>
<dbReference type="PANTHER" id="PTHR13161:SF4">
    <property type="entry name" value="CLK4-ASSOCIATING SERINE_ARGININE RICH PROTEIN"/>
    <property type="match status" value="1"/>
</dbReference>
<protein>
    <submittedName>
        <fullName evidence="5">Alternative splicing regulator</fullName>
    </submittedName>
</protein>
<organism evidence="5 6">
    <name type="scientific">Nesidiocoris tenuis</name>
    <dbReference type="NCBI Taxonomy" id="355587"/>
    <lineage>
        <taxon>Eukaryota</taxon>
        <taxon>Metazoa</taxon>
        <taxon>Ecdysozoa</taxon>
        <taxon>Arthropoda</taxon>
        <taxon>Hexapoda</taxon>
        <taxon>Insecta</taxon>
        <taxon>Pterygota</taxon>
        <taxon>Neoptera</taxon>
        <taxon>Paraneoptera</taxon>
        <taxon>Hemiptera</taxon>
        <taxon>Heteroptera</taxon>
        <taxon>Panheteroptera</taxon>
        <taxon>Cimicomorpha</taxon>
        <taxon>Miridae</taxon>
        <taxon>Dicyphina</taxon>
        <taxon>Nesidiocoris</taxon>
    </lineage>
</organism>
<feature type="compositionally biased region" description="Low complexity" evidence="3">
    <location>
        <begin position="428"/>
        <end position="439"/>
    </location>
</feature>
<evidence type="ECO:0000256" key="1">
    <source>
        <dbReference type="ARBA" id="ARBA00022664"/>
    </source>
</evidence>
<dbReference type="SMART" id="SM01141">
    <property type="entry name" value="DRY_EERY"/>
    <property type="match status" value="1"/>
</dbReference>
<feature type="region of interest" description="Disordered" evidence="3">
    <location>
        <begin position="254"/>
        <end position="273"/>
    </location>
</feature>
<feature type="compositionally biased region" description="Basic and acidic residues" evidence="3">
    <location>
        <begin position="294"/>
        <end position="305"/>
    </location>
</feature>